<dbReference type="PANTHER" id="PTHR46796">
    <property type="entry name" value="HTH-TYPE TRANSCRIPTIONAL ACTIVATOR RHAS-RELATED"/>
    <property type="match status" value="1"/>
</dbReference>
<dbReference type="PRINTS" id="PR00032">
    <property type="entry name" value="HTHARAC"/>
</dbReference>
<dbReference type="OrthoDB" id="9779074at2"/>
<dbReference type="SMART" id="SM00342">
    <property type="entry name" value="HTH_ARAC"/>
    <property type="match status" value="1"/>
</dbReference>
<dbReference type="PANTHER" id="PTHR46796:SF6">
    <property type="entry name" value="ARAC SUBFAMILY"/>
    <property type="match status" value="1"/>
</dbReference>
<evidence type="ECO:0000256" key="2">
    <source>
        <dbReference type="ARBA" id="ARBA00023125"/>
    </source>
</evidence>
<dbReference type="SUPFAM" id="SSF46689">
    <property type="entry name" value="Homeodomain-like"/>
    <property type="match status" value="2"/>
</dbReference>
<feature type="domain" description="HTH araC/xylS-type" evidence="4">
    <location>
        <begin position="237"/>
        <end position="335"/>
    </location>
</feature>
<dbReference type="PROSITE" id="PS00041">
    <property type="entry name" value="HTH_ARAC_FAMILY_1"/>
    <property type="match status" value="1"/>
</dbReference>
<gene>
    <name evidence="5" type="ORF">CRI94_17005</name>
</gene>
<dbReference type="AlphaFoldDB" id="A0A2A8CTU5"/>
<evidence type="ECO:0000313" key="6">
    <source>
        <dbReference type="Proteomes" id="UP000220102"/>
    </source>
</evidence>
<dbReference type="InterPro" id="IPR018062">
    <property type="entry name" value="HTH_AraC-typ_CS"/>
</dbReference>
<dbReference type="InterPro" id="IPR009057">
    <property type="entry name" value="Homeodomain-like_sf"/>
</dbReference>
<keyword evidence="3" id="KW-0804">Transcription</keyword>
<dbReference type="InterPro" id="IPR009594">
    <property type="entry name" value="Tscrpt_reg_HTH_AraC_N"/>
</dbReference>
<protein>
    <submittedName>
        <fullName evidence="5">AraC family transcriptional regulator</fullName>
    </submittedName>
</protein>
<dbReference type="InterPro" id="IPR050204">
    <property type="entry name" value="AraC_XylS_family_regulators"/>
</dbReference>
<keyword evidence="2" id="KW-0238">DNA-binding</keyword>
<dbReference type="PROSITE" id="PS01124">
    <property type="entry name" value="HTH_ARAC_FAMILY_2"/>
    <property type="match status" value="1"/>
</dbReference>
<keyword evidence="1" id="KW-0805">Transcription regulation</keyword>
<reference evidence="5 6" key="1">
    <citation type="submission" date="2017-10" db="EMBL/GenBank/DDBJ databases">
        <title>Draft genome of Longibacter Salinarum.</title>
        <authorList>
            <person name="Goh K.M."/>
            <person name="Shamsir M.S."/>
            <person name="Lim S.W."/>
        </authorList>
    </citation>
    <scope>NUCLEOTIDE SEQUENCE [LARGE SCALE GENOMIC DNA]</scope>
    <source>
        <strain evidence="5 6">KCTC 52045</strain>
    </source>
</reference>
<dbReference type="Proteomes" id="UP000220102">
    <property type="component" value="Unassembled WGS sequence"/>
</dbReference>
<evidence type="ECO:0000313" key="5">
    <source>
        <dbReference type="EMBL" id="PEN11118.1"/>
    </source>
</evidence>
<proteinExistence type="predicted"/>
<keyword evidence="6" id="KW-1185">Reference proteome</keyword>
<dbReference type="Pfam" id="PF12833">
    <property type="entry name" value="HTH_18"/>
    <property type="match status" value="1"/>
</dbReference>
<accession>A0A2A8CTU5</accession>
<dbReference type="Gene3D" id="1.10.10.60">
    <property type="entry name" value="Homeodomain-like"/>
    <property type="match status" value="2"/>
</dbReference>
<dbReference type="InterPro" id="IPR018060">
    <property type="entry name" value="HTH_AraC"/>
</dbReference>
<evidence type="ECO:0000256" key="1">
    <source>
        <dbReference type="ARBA" id="ARBA00023015"/>
    </source>
</evidence>
<sequence>MPPPSADAFPFLCVTDLAVVMPNAPLVSTLPWTLDRSDRRASHNDPPDTLVENRTSYGGEDMQFSVYDTVQQAQRVALRSANPLYCGMITGKKVIHLTDPDREPFEFLPGESLVVPPLETIYIDFPEADREPTRCITLEIDSDKVDDMVARLNEEMPRSPESGPWEVDRLNHCHLRNDAGIERVLQSLVQLFTEDVPHRDMLIDLNATELVVRLLQTESRHLLMGPVDRQLPENGLAAAIQYARKHLDQPLTVSELAEKACMSESSFYRYFRNELGMTPLQFLTKERMKRACELLLSGSRSVGEVSHDIGFSSVSYFINTFKEHVGTTPKQFQLSNR</sequence>
<evidence type="ECO:0000259" key="4">
    <source>
        <dbReference type="PROSITE" id="PS01124"/>
    </source>
</evidence>
<name>A0A2A8CTU5_9BACT</name>
<dbReference type="GO" id="GO:0043565">
    <property type="term" value="F:sequence-specific DNA binding"/>
    <property type="evidence" value="ECO:0007669"/>
    <property type="project" value="InterPro"/>
</dbReference>
<dbReference type="EMBL" id="PDEQ01000012">
    <property type="protein sequence ID" value="PEN11118.1"/>
    <property type="molecule type" value="Genomic_DNA"/>
</dbReference>
<dbReference type="InterPro" id="IPR020449">
    <property type="entry name" value="Tscrpt_reg_AraC-type_HTH"/>
</dbReference>
<dbReference type="Pfam" id="PF06719">
    <property type="entry name" value="AraC_N"/>
    <property type="match status" value="1"/>
</dbReference>
<dbReference type="GO" id="GO:0003700">
    <property type="term" value="F:DNA-binding transcription factor activity"/>
    <property type="evidence" value="ECO:0007669"/>
    <property type="project" value="InterPro"/>
</dbReference>
<comment type="caution">
    <text evidence="5">The sequence shown here is derived from an EMBL/GenBank/DDBJ whole genome shotgun (WGS) entry which is preliminary data.</text>
</comment>
<evidence type="ECO:0000256" key="3">
    <source>
        <dbReference type="ARBA" id="ARBA00023163"/>
    </source>
</evidence>
<organism evidence="5 6">
    <name type="scientific">Longibacter salinarum</name>
    <dbReference type="NCBI Taxonomy" id="1850348"/>
    <lineage>
        <taxon>Bacteria</taxon>
        <taxon>Pseudomonadati</taxon>
        <taxon>Rhodothermota</taxon>
        <taxon>Rhodothermia</taxon>
        <taxon>Rhodothermales</taxon>
        <taxon>Salisaetaceae</taxon>
        <taxon>Longibacter</taxon>
    </lineage>
</organism>